<sequence length="395" mass="44603">MVKSEPVTAIPTATILAFQCALNCLMITSNMYKNLLHPVLLIFSLISGASQAMQQPYSWSKEAQLATNIDHISEHFSQGIQGILHRRQAPDLHYYLNIIDKNKPCIVISPGRGEGYLKYQELVFDLTNNGFNVAILDHRGQGLSDREQQQRHRGYVLSFDHYVEDLHEFIESEVTRRCEGSIFLLGHSMGGTIASLYVQKYPQHIQALALSAPMFGLDTGSLPHWLATSLVATGHNINQLFSDQAWYFFGHGPYKEKPFADNDLTHSRIRYQTFRDTWAEHPKVQLGGVTFAWLNAAIDGMEKVFRQLPLQKTPTLLIQAEQDTVVDNRAQDRFCQQHLQLTGQGCEPQRPLVIGEARHEILFESDPAREQALTAIVNFFNAHLLQTLRPQGPGG</sequence>
<dbReference type="Pfam" id="PF12146">
    <property type="entry name" value="Hydrolase_4"/>
    <property type="match status" value="1"/>
</dbReference>
<feature type="domain" description="Serine aminopeptidase S33" evidence="1">
    <location>
        <begin position="101"/>
        <end position="366"/>
    </location>
</feature>
<dbReference type="AlphaFoldDB" id="A0A4U1B835"/>
<accession>A0A4U1B835</accession>
<dbReference type="InterPro" id="IPR000073">
    <property type="entry name" value="AB_hydrolase_1"/>
</dbReference>
<evidence type="ECO:0000313" key="2">
    <source>
        <dbReference type="EMBL" id="TKB46656.1"/>
    </source>
</evidence>
<dbReference type="SUPFAM" id="SSF53474">
    <property type="entry name" value="alpha/beta-Hydrolases"/>
    <property type="match status" value="1"/>
</dbReference>
<dbReference type="GO" id="GO:0016787">
    <property type="term" value="F:hydrolase activity"/>
    <property type="evidence" value="ECO:0007669"/>
    <property type="project" value="UniProtKB-KW"/>
</dbReference>
<dbReference type="EMBL" id="SWDB01000007">
    <property type="protein sequence ID" value="TKB46656.1"/>
    <property type="molecule type" value="Genomic_DNA"/>
</dbReference>
<dbReference type="InterPro" id="IPR022742">
    <property type="entry name" value="Hydrolase_4"/>
</dbReference>
<organism evidence="2 3">
    <name type="scientific">Thalassotalea mangrovi</name>
    <dbReference type="NCBI Taxonomy" id="2572245"/>
    <lineage>
        <taxon>Bacteria</taxon>
        <taxon>Pseudomonadati</taxon>
        <taxon>Pseudomonadota</taxon>
        <taxon>Gammaproteobacteria</taxon>
        <taxon>Alteromonadales</taxon>
        <taxon>Colwelliaceae</taxon>
        <taxon>Thalassotalea</taxon>
    </lineage>
</organism>
<name>A0A4U1B835_9GAMM</name>
<keyword evidence="2" id="KW-0378">Hydrolase</keyword>
<reference evidence="2 3" key="1">
    <citation type="submission" date="2019-04" db="EMBL/GenBank/DDBJ databases">
        <title>Thalassotalea guangxiensis sp. nov., isolated from sediment of the coastal wetland.</title>
        <authorList>
            <person name="Zheng S."/>
            <person name="Zhang D."/>
        </authorList>
    </citation>
    <scope>NUCLEOTIDE SEQUENCE [LARGE SCALE GENOMIC DNA]</scope>
    <source>
        <strain evidence="2 3">ZS-4</strain>
    </source>
</reference>
<keyword evidence="3" id="KW-1185">Reference proteome</keyword>
<dbReference type="InterPro" id="IPR051044">
    <property type="entry name" value="MAG_DAG_Lipase"/>
</dbReference>
<dbReference type="PRINTS" id="PR00111">
    <property type="entry name" value="ABHYDROLASE"/>
</dbReference>
<comment type="caution">
    <text evidence="2">The sequence shown here is derived from an EMBL/GenBank/DDBJ whole genome shotgun (WGS) entry which is preliminary data.</text>
</comment>
<evidence type="ECO:0000313" key="3">
    <source>
        <dbReference type="Proteomes" id="UP000307999"/>
    </source>
</evidence>
<dbReference type="Gene3D" id="3.40.50.1820">
    <property type="entry name" value="alpha/beta hydrolase"/>
    <property type="match status" value="1"/>
</dbReference>
<protein>
    <submittedName>
        <fullName evidence="2">Alpha/beta fold hydrolase</fullName>
    </submittedName>
</protein>
<dbReference type="InterPro" id="IPR029058">
    <property type="entry name" value="AB_hydrolase_fold"/>
</dbReference>
<proteinExistence type="predicted"/>
<dbReference type="OrthoDB" id="9788260at2"/>
<gene>
    <name evidence="2" type="ORF">E8M12_03635</name>
</gene>
<dbReference type="Proteomes" id="UP000307999">
    <property type="component" value="Unassembled WGS sequence"/>
</dbReference>
<evidence type="ECO:0000259" key="1">
    <source>
        <dbReference type="Pfam" id="PF12146"/>
    </source>
</evidence>
<dbReference type="PANTHER" id="PTHR11614">
    <property type="entry name" value="PHOSPHOLIPASE-RELATED"/>
    <property type="match status" value="1"/>
</dbReference>